<name>A0A074MGM3_9BACL</name>
<dbReference type="GO" id="GO:0016020">
    <property type="term" value="C:membrane"/>
    <property type="evidence" value="ECO:0007669"/>
    <property type="project" value="InterPro"/>
</dbReference>
<dbReference type="Pfam" id="PF04205">
    <property type="entry name" value="FMN_bind"/>
    <property type="match status" value="1"/>
</dbReference>
<keyword evidence="4" id="KW-1185">Reference proteome</keyword>
<dbReference type="InterPro" id="IPR007329">
    <property type="entry name" value="FMN-bd"/>
</dbReference>
<dbReference type="Proteomes" id="UP000027931">
    <property type="component" value="Unassembled WGS sequence"/>
</dbReference>
<dbReference type="AlphaFoldDB" id="A0A074MGM3"/>
<dbReference type="eggNOG" id="COG3976">
    <property type="taxonomic scope" value="Bacteria"/>
</dbReference>
<evidence type="ECO:0000313" key="4">
    <source>
        <dbReference type="Proteomes" id="UP000027931"/>
    </source>
</evidence>
<dbReference type="RefSeq" id="WP_038084019.1">
    <property type="nucleotide sequence ID" value="NZ_JMIR01000002.1"/>
</dbReference>
<comment type="caution">
    <text evidence="3">The sequence shown here is derived from an EMBL/GenBank/DDBJ whole genome shotgun (WGS) entry which is preliminary data.</text>
</comment>
<evidence type="ECO:0000313" key="3">
    <source>
        <dbReference type="EMBL" id="KEO84872.1"/>
    </source>
</evidence>
<dbReference type="STRING" id="1157490.EL26_02355"/>
<feature type="compositionally biased region" description="Polar residues" evidence="1">
    <location>
        <begin position="33"/>
        <end position="46"/>
    </location>
</feature>
<gene>
    <name evidence="3" type="ORF">EL26_02355</name>
</gene>
<proteinExistence type="predicted"/>
<evidence type="ECO:0000259" key="2">
    <source>
        <dbReference type="SMART" id="SM00900"/>
    </source>
</evidence>
<feature type="region of interest" description="Disordered" evidence="1">
    <location>
        <begin position="33"/>
        <end position="136"/>
    </location>
</feature>
<sequence length="210" mass="21732">MAKKADKMAALCSAAIGAIYIAGYLVTDPGSAQAMQNGANPSTPAFRSSDLHTENNNNFTQPPGQGQQRFGRDRGRFNGDMPRQGQGQRGDAPTAPNGNSNTAPNGGTSTSQGQAFATPTAGKPYKDGTYTGTGSNRIGSVEVAVTIKSGKIAAVEITNCDTHYPQSDIDGLPAQAVERQSSNVDTVSGATKSTDDFRTAMNQALAQAQS</sequence>
<dbReference type="Gene3D" id="3.90.1010.20">
    <property type="match status" value="1"/>
</dbReference>
<dbReference type="EMBL" id="JMIR01000002">
    <property type="protein sequence ID" value="KEO84872.1"/>
    <property type="molecule type" value="Genomic_DNA"/>
</dbReference>
<reference evidence="3 4" key="1">
    <citation type="journal article" date="2013" name="Int. J. Syst. Evol. Microbiol.">
        <title>Tumebacillus flagellatus sp. nov., an alpha-amylase/pullulanase-producing bacterium isolated from cassava wastewater.</title>
        <authorList>
            <person name="Wang Q."/>
            <person name="Xie N."/>
            <person name="Qin Y."/>
            <person name="Shen N."/>
            <person name="Zhu J."/>
            <person name="Mi H."/>
            <person name="Huang R."/>
        </authorList>
    </citation>
    <scope>NUCLEOTIDE SEQUENCE [LARGE SCALE GENOMIC DNA]</scope>
    <source>
        <strain evidence="3 4">GST4</strain>
    </source>
</reference>
<accession>A0A074MGM3</accession>
<organism evidence="3 4">
    <name type="scientific">Tumebacillus flagellatus</name>
    <dbReference type="NCBI Taxonomy" id="1157490"/>
    <lineage>
        <taxon>Bacteria</taxon>
        <taxon>Bacillati</taxon>
        <taxon>Bacillota</taxon>
        <taxon>Bacilli</taxon>
        <taxon>Bacillales</taxon>
        <taxon>Alicyclobacillaceae</taxon>
        <taxon>Tumebacillus</taxon>
    </lineage>
</organism>
<dbReference type="SMART" id="SM00900">
    <property type="entry name" value="FMN_bind"/>
    <property type="match status" value="1"/>
</dbReference>
<feature type="compositionally biased region" description="Polar residues" evidence="1">
    <location>
        <begin position="96"/>
        <end position="117"/>
    </location>
</feature>
<feature type="domain" description="FMN-binding" evidence="2">
    <location>
        <begin position="137"/>
        <end position="208"/>
    </location>
</feature>
<dbReference type="GO" id="GO:0010181">
    <property type="term" value="F:FMN binding"/>
    <property type="evidence" value="ECO:0007669"/>
    <property type="project" value="InterPro"/>
</dbReference>
<protein>
    <recommendedName>
        <fullName evidence="2">FMN-binding domain-containing protein</fullName>
    </recommendedName>
</protein>
<evidence type="ECO:0000256" key="1">
    <source>
        <dbReference type="SAM" id="MobiDB-lite"/>
    </source>
</evidence>